<evidence type="ECO:0000256" key="1">
    <source>
        <dbReference type="SAM" id="Phobius"/>
    </source>
</evidence>
<reference evidence="3 4" key="2">
    <citation type="submission" date="2020-04" db="EMBL/GenBank/DDBJ databases">
        <authorList>
            <person name="Fomenkov A."/>
            <person name="Anton B.P."/>
            <person name="Roberts R.J."/>
        </authorList>
    </citation>
    <scope>NUCLEOTIDE SEQUENCE [LARGE SCALE GENOMIC DNA]</scope>
    <source>
        <strain evidence="3 4">S2</strain>
    </source>
</reference>
<reference evidence="3 4" key="1">
    <citation type="submission" date="2020-04" db="EMBL/GenBank/DDBJ databases">
        <title>Genome-Wide Identification of 5-Methylcytosine Sites in Bacterial Genomes By High-Throughput Sequencing of MspJI Restriction Fragments.</title>
        <authorList>
            <person name="Wu V."/>
        </authorList>
    </citation>
    <scope>NUCLEOTIDE SEQUENCE [LARGE SCALE GENOMIC DNA]</scope>
    <source>
        <strain evidence="3 4">S2</strain>
    </source>
</reference>
<feature type="transmembrane region" description="Helical" evidence="1">
    <location>
        <begin position="218"/>
        <end position="243"/>
    </location>
</feature>
<keyword evidence="1" id="KW-0472">Membrane</keyword>
<dbReference type="InterPro" id="IPR005182">
    <property type="entry name" value="YdbS-like_PH"/>
</dbReference>
<keyword evidence="1" id="KW-1133">Transmembrane helix</keyword>
<dbReference type="PANTHER" id="PTHR34473">
    <property type="entry name" value="UPF0699 TRANSMEMBRANE PROTEIN YDBS"/>
    <property type="match status" value="1"/>
</dbReference>
<feature type="domain" description="YdbS-like PH" evidence="2">
    <location>
        <begin position="245"/>
        <end position="323"/>
    </location>
</feature>
<dbReference type="PANTHER" id="PTHR34473:SF2">
    <property type="entry name" value="UPF0699 TRANSMEMBRANE PROTEIN YDBT"/>
    <property type="match status" value="1"/>
</dbReference>
<organism evidence="3 4">
    <name type="scientific">Priestia megaterium</name>
    <name type="common">Bacillus megaterium</name>
    <dbReference type="NCBI Taxonomy" id="1404"/>
    <lineage>
        <taxon>Bacteria</taxon>
        <taxon>Bacillati</taxon>
        <taxon>Bacillota</taxon>
        <taxon>Bacilli</taxon>
        <taxon>Bacillales</taxon>
        <taxon>Bacillaceae</taxon>
        <taxon>Priestia</taxon>
    </lineage>
</organism>
<feature type="transmembrane region" description="Helical" evidence="1">
    <location>
        <begin position="375"/>
        <end position="392"/>
    </location>
</feature>
<dbReference type="PIRSF" id="PIRSF026631">
    <property type="entry name" value="UCP026631"/>
    <property type="match status" value="1"/>
</dbReference>
<dbReference type="EMBL" id="CP051128">
    <property type="protein sequence ID" value="QIZ10773.1"/>
    <property type="molecule type" value="Genomic_DNA"/>
</dbReference>
<proteinExistence type="predicted"/>
<sequence length="486" mass="54256">MSKPKRLHPIAILGYMGKRIKNFIFPIAAFTFSVTRDSGRPLLFALGVSLIAIIIIFISSLLSWLRYTYQLEQDELRIKDGIFIRKKRYIPYERIQSIDLSEGILQRLFGLVKLQIETAGGMGAEEAEAVLSGISKEEALVIQEFTAAAKGNGAIEGKDLPEGQSVYKISTGQLLILSLTSGGVGVVISAVLALLSQVDDLIPFRRLASGIEKWTAPSLILLIILVVIGFFLAWVIALIGTMLKYANFTVIKKDNDLVITQGLLERRQITIPLKRIQAIRISENMVRQPLGYATVYAESAGGSSANHEGSKVTLLPIVKLDQIASILEPAITDYLVPTTFTLLPKRSMWRYIFRHWYIAIPIVIMSLIFLKTWGLLSIILLGAMTLGAVLKYKAAGWTLAEQQLTLRYRTLMLIRTTIIMKKNKIQSLEIRESYFQQKQELGTFEAFVKSGVGDAGGTVVDMEKGDLKKIYDWYSSGKEKRICSER</sequence>
<accession>A0A6H1PB48</accession>
<dbReference type="InterPro" id="IPR014529">
    <property type="entry name" value="UCP026631"/>
</dbReference>
<feature type="transmembrane region" description="Helical" evidence="1">
    <location>
        <begin position="174"/>
        <end position="198"/>
    </location>
</feature>
<feature type="domain" description="YdbS-like PH" evidence="2">
    <location>
        <begin position="64"/>
        <end position="144"/>
    </location>
</feature>
<evidence type="ECO:0000259" key="2">
    <source>
        <dbReference type="Pfam" id="PF03703"/>
    </source>
</evidence>
<feature type="transmembrane region" description="Helical" evidence="1">
    <location>
        <begin position="351"/>
        <end position="369"/>
    </location>
</feature>
<evidence type="ECO:0000313" key="3">
    <source>
        <dbReference type="EMBL" id="QIZ10773.1"/>
    </source>
</evidence>
<dbReference type="AlphaFoldDB" id="A0A6H1PB48"/>
<dbReference type="Pfam" id="PF03703">
    <property type="entry name" value="bPH_2"/>
    <property type="match status" value="3"/>
</dbReference>
<name>A0A6H1PB48_PRIMG</name>
<dbReference type="Proteomes" id="UP000501868">
    <property type="component" value="Chromosome"/>
</dbReference>
<feature type="transmembrane region" description="Helical" evidence="1">
    <location>
        <begin position="42"/>
        <end position="65"/>
    </location>
</feature>
<evidence type="ECO:0000313" key="4">
    <source>
        <dbReference type="Proteomes" id="UP000501868"/>
    </source>
</evidence>
<feature type="domain" description="YdbS-like PH" evidence="2">
    <location>
        <begin position="392"/>
        <end position="474"/>
    </location>
</feature>
<gene>
    <name evidence="3" type="ORF">HFZ78_04820</name>
</gene>
<keyword evidence="1" id="KW-0812">Transmembrane</keyword>
<protein>
    <submittedName>
        <fullName evidence="3">PH domain-containing protein</fullName>
    </submittedName>
</protein>